<dbReference type="Pfam" id="PF02996">
    <property type="entry name" value="Prefoldin"/>
    <property type="match status" value="1"/>
</dbReference>
<reference evidence="2 3" key="1">
    <citation type="submission" date="2020-11" db="EMBL/GenBank/DDBJ databases">
        <title>Kefir isolates.</title>
        <authorList>
            <person name="Marcisauskas S."/>
            <person name="Kim Y."/>
            <person name="Blasche S."/>
        </authorList>
    </citation>
    <scope>NUCLEOTIDE SEQUENCE [LARGE SCALE GENOMIC DNA]</scope>
    <source>
        <strain evidence="2 3">KR</strain>
    </source>
</reference>
<organism evidence="2 3">
    <name type="scientific">Rhodotorula mucilaginosa</name>
    <name type="common">Yeast</name>
    <name type="synonym">Rhodotorula rubra</name>
    <dbReference type="NCBI Taxonomy" id="5537"/>
    <lineage>
        <taxon>Eukaryota</taxon>
        <taxon>Fungi</taxon>
        <taxon>Dikarya</taxon>
        <taxon>Basidiomycota</taxon>
        <taxon>Pucciniomycotina</taxon>
        <taxon>Microbotryomycetes</taxon>
        <taxon>Sporidiobolales</taxon>
        <taxon>Sporidiobolaceae</taxon>
        <taxon>Rhodotorula</taxon>
    </lineage>
</organism>
<keyword evidence="1" id="KW-0175">Coiled coil</keyword>
<dbReference type="AlphaFoldDB" id="A0A9P7B5V2"/>
<dbReference type="SUPFAM" id="SSF46579">
    <property type="entry name" value="Prefoldin"/>
    <property type="match status" value="1"/>
</dbReference>
<protein>
    <recommendedName>
        <fullName evidence="4">Prefoldin subunit</fullName>
    </recommendedName>
</protein>
<evidence type="ECO:0008006" key="4">
    <source>
        <dbReference type="Google" id="ProtNLM"/>
    </source>
</evidence>
<dbReference type="Gene3D" id="1.10.287.370">
    <property type="match status" value="1"/>
</dbReference>
<proteinExistence type="predicted"/>
<evidence type="ECO:0000313" key="2">
    <source>
        <dbReference type="EMBL" id="KAG0659784.1"/>
    </source>
</evidence>
<dbReference type="Proteomes" id="UP000777482">
    <property type="component" value="Unassembled WGS sequence"/>
</dbReference>
<dbReference type="InterPro" id="IPR009053">
    <property type="entry name" value="Prefoldin"/>
</dbReference>
<dbReference type="InterPro" id="IPR004127">
    <property type="entry name" value="Prefoldin_subunit_alpha"/>
</dbReference>
<comment type="caution">
    <text evidence="2">The sequence shown here is derived from an EMBL/GenBank/DDBJ whole genome shotgun (WGS) entry which is preliminary data.</text>
</comment>
<feature type="coiled-coil region" evidence="1">
    <location>
        <begin position="97"/>
        <end position="131"/>
    </location>
</feature>
<accession>A0A9P7B5V2</accession>
<sequence>MDALSQPPASLEALRRRKSSLDSDLALHDDLLARLDACLAARAQGNGRMDLPVNIGMGFTVEGVVHDTSRIVVSAGLHDLFLDLPIEEARDFVEKKRRILQKRLEALEKPLAQAEAEHERVSKALKAAFEVPDHASATVAV</sequence>
<dbReference type="EMBL" id="PUHQ01000050">
    <property type="protein sequence ID" value="KAG0659784.1"/>
    <property type="molecule type" value="Genomic_DNA"/>
</dbReference>
<name>A0A9P7B5V2_RHOMI</name>
<dbReference type="OrthoDB" id="433124at2759"/>
<gene>
    <name evidence="2" type="ORF">C6P46_004987</name>
</gene>
<keyword evidence="3" id="KW-1185">Reference proteome</keyword>
<evidence type="ECO:0000313" key="3">
    <source>
        <dbReference type="Proteomes" id="UP000777482"/>
    </source>
</evidence>
<evidence type="ECO:0000256" key="1">
    <source>
        <dbReference type="SAM" id="Coils"/>
    </source>
</evidence>